<organism evidence="3 4">
    <name type="scientific">Fusibacter paucivorans</name>
    <dbReference type="NCBI Taxonomy" id="76009"/>
    <lineage>
        <taxon>Bacteria</taxon>
        <taxon>Bacillati</taxon>
        <taxon>Bacillota</taxon>
        <taxon>Clostridia</taxon>
        <taxon>Eubacteriales</taxon>
        <taxon>Eubacteriales Family XII. Incertae Sedis</taxon>
        <taxon>Fusibacter</taxon>
    </lineage>
</organism>
<dbReference type="RefSeq" id="WP_213236445.1">
    <property type="nucleotide sequence ID" value="NZ_JAHBCL010000011.1"/>
</dbReference>
<name>A0ABS5PNT5_9FIRM</name>
<evidence type="ECO:0000259" key="2">
    <source>
        <dbReference type="Pfam" id="PF20250"/>
    </source>
</evidence>
<evidence type="ECO:0000313" key="4">
    <source>
        <dbReference type="Proteomes" id="UP000746471"/>
    </source>
</evidence>
<dbReference type="PANTHER" id="PTHR38032:SF1">
    <property type="entry name" value="RNA-BINDING PROTEIN KHPB N-TERMINAL DOMAIN-CONTAINING PROTEIN"/>
    <property type="match status" value="1"/>
</dbReference>
<evidence type="ECO:0000313" key="3">
    <source>
        <dbReference type="EMBL" id="MBS7526587.1"/>
    </source>
</evidence>
<reference evidence="3 4" key="1">
    <citation type="submission" date="2021-05" db="EMBL/GenBank/DDBJ databases">
        <title>Fusibacter ferrireducens sp. nov., an anaerobic, sulfur- and Fe-reducing bacterium isolated from the mangrove sediment.</title>
        <authorList>
            <person name="Qiu D."/>
        </authorList>
    </citation>
    <scope>NUCLEOTIDE SEQUENCE [LARGE SCALE GENOMIC DNA]</scope>
    <source>
        <strain evidence="3 4">DSM 12116</strain>
    </source>
</reference>
<dbReference type="InterPro" id="IPR005646">
    <property type="entry name" value="FapA"/>
</dbReference>
<dbReference type="InterPro" id="IPR046866">
    <property type="entry name" value="FapA_N"/>
</dbReference>
<keyword evidence="1" id="KW-0175">Coiled coil</keyword>
<protein>
    <submittedName>
        <fullName evidence="3">DUF342 domain-containing protein</fullName>
    </submittedName>
</protein>
<proteinExistence type="predicted"/>
<dbReference type="Pfam" id="PF20250">
    <property type="entry name" value="FapA_N"/>
    <property type="match status" value="1"/>
</dbReference>
<feature type="coiled-coil region" evidence="1">
    <location>
        <begin position="412"/>
        <end position="478"/>
    </location>
</feature>
<comment type="caution">
    <text evidence="3">The sequence shown here is derived from an EMBL/GenBank/DDBJ whole genome shotgun (WGS) entry which is preliminary data.</text>
</comment>
<dbReference type="Proteomes" id="UP000746471">
    <property type="component" value="Unassembled WGS sequence"/>
</dbReference>
<dbReference type="InterPro" id="IPR046865">
    <property type="entry name" value="FapA_b_solenoid"/>
</dbReference>
<dbReference type="EMBL" id="JAHBCL010000011">
    <property type="protein sequence ID" value="MBS7526587.1"/>
    <property type="molecule type" value="Genomic_DNA"/>
</dbReference>
<sequence length="527" mass="59910">MKNIFHSEAIDFFEYREQVFIRVSQSGLTINQINQMIKALPQIKVTKFSELMSALKAADQIPVCIGEKKPRLEIEISKDEMCAFVRFNLSEREWQQSGDTLVKEVYEALLANQVTVGIQHEVLHHDCRANEKILIAKGIEPIPGEDAKCRYYETSEKMPKLNEKGQADHYELGLIHNVQQDDWLGEKTLPTHGVDGMTVKGNRVPSRAGRDVKLKYDPVTVIERYEVDRFVLRAKINGAVHVKNDKIAVENHLIIHGDVDYETGNIYFDGDVTILGTVQDKFTVEATGKIVVKGASGVGAVERIESKEDSVHILGGMNGKYEGRIAAKKAIYLKFVNEGCLEAGELINIQLYAFDSVLRADKVFIDPHKGKVVGGEIYAKHCVVSGSIGNALERQTHISIEGFERDDMKAKLAVLKRKYQEAASGINRMKRKLEIFEENIERLDQRAVNTYHYLTENYDVLNEELDVLTTQIEKIEAILKIRGEAELRVYQSVYPKTMMALKRLNRRIVETMTCSFYVQDNQIHIYE</sequence>
<feature type="domain" description="Flagellar Assembly Protein A N-terminal region" evidence="2">
    <location>
        <begin position="73"/>
        <end position="244"/>
    </location>
</feature>
<dbReference type="Pfam" id="PF03961">
    <property type="entry name" value="FapA"/>
    <property type="match status" value="1"/>
</dbReference>
<keyword evidence="4" id="KW-1185">Reference proteome</keyword>
<accession>A0ABS5PNT5</accession>
<dbReference type="PANTHER" id="PTHR38032">
    <property type="entry name" value="POLYMERASE-RELATED"/>
    <property type="match status" value="1"/>
</dbReference>
<evidence type="ECO:0000256" key="1">
    <source>
        <dbReference type="SAM" id="Coils"/>
    </source>
</evidence>
<gene>
    <name evidence="3" type="ORF">KHM83_07855</name>
</gene>